<dbReference type="Pfam" id="PF07681">
    <property type="entry name" value="DoxX"/>
    <property type="match status" value="1"/>
</dbReference>
<gene>
    <name evidence="8" type="ORF">QE380_001234</name>
</gene>
<keyword evidence="4 7" id="KW-0812">Transmembrane</keyword>
<dbReference type="PANTHER" id="PTHR33452">
    <property type="entry name" value="OXIDOREDUCTASE CATD-RELATED"/>
    <property type="match status" value="1"/>
</dbReference>
<dbReference type="PANTHER" id="PTHR33452:SF19">
    <property type="entry name" value="DOXX FAMILY PROTEIN"/>
    <property type="match status" value="1"/>
</dbReference>
<protein>
    <submittedName>
        <fullName evidence="8">Membrane protein YphA (DoxX/SURF4 family)</fullName>
    </submittedName>
</protein>
<comment type="similarity">
    <text evidence="2">Belongs to the DoxX family.</text>
</comment>
<keyword evidence="9" id="KW-1185">Reference proteome</keyword>
<evidence type="ECO:0000256" key="7">
    <source>
        <dbReference type="SAM" id="Phobius"/>
    </source>
</evidence>
<evidence type="ECO:0000313" key="8">
    <source>
        <dbReference type="EMBL" id="MDQ1208311.1"/>
    </source>
</evidence>
<keyword evidence="6 7" id="KW-0472">Membrane</keyword>
<dbReference type="Proteomes" id="UP001233360">
    <property type="component" value="Unassembled WGS sequence"/>
</dbReference>
<evidence type="ECO:0000256" key="2">
    <source>
        <dbReference type="ARBA" id="ARBA00006679"/>
    </source>
</evidence>
<organism evidence="8 9">
    <name type="scientific">Acinetobacter baylyi</name>
    <dbReference type="NCBI Taxonomy" id="202950"/>
    <lineage>
        <taxon>Bacteria</taxon>
        <taxon>Pseudomonadati</taxon>
        <taxon>Pseudomonadota</taxon>
        <taxon>Gammaproteobacteria</taxon>
        <taxon>Moraxellales</taxon>
        <taxon>Moraxellaceae</taxon>
        <taxon>Acinetobacter</taxon>
    </lineage>
</organism>
<evidence type="ECO:0000256" key="5">
    <source>
        <dbReference type="ARBA" id="ARBA00022989"/>
    </source>
</evidence>
<reference evidence="8 9" key="1">
    <citation type="submission" date="2023-07" db="EMBL/GenBank/DDBJ databases">
        <title>Functional and genomic diversity of the sorghum phyllosphere microbiome.</title>
        <authorList>
            <person name="Shade A."/>
        </authorList>
    </citation>
    <scope>NUCLEOTIDE SEQUENCE [LARGE SCALE GENOMIC DNA]</scope>
    <source>
        <strain evidence="8 9">SORGH_AS_0887</strain>
    </source>
</reference>
<proteinExistence type="inferred from homology"/>
<dbReference type="InterPro" id="IPR051907">
    <property type="entry name" value="DoxX-like_oxidoreductase"/>
</dbReference>
<dbReference type="InterPro" id="IPR032808">
    <property type="entry name" value="DoxX"/>
</dbReference>
<evidence type="ECO:0000256" key="6">
    <source>
        <dbReference type="ARBA" id="ARBA00023136"/>
    </source>
</evidence>
<dbReference type="RefSeq" id="WP_307002737.1">
    <property type="nucleotide sequence ID" value="NZ_JAUTBK010000002.1"/>
</dbReference>
<evidence type="ECO:0000313" key="9">
    <source>
        <dbReference type="Proteomes" id="UP001233360"/>
    </source>
</evidence>
<comment type="subcellular location">
    <subcellularLocation>
        <location evidence="1">Cell membrane</location>
        <topology evidence="1">Multi-pass membrane protein</topology>
    </subcellularLocation>
</comment>
<feature type="transmembrane region" description="Helical" evidence="7">
    <location>
        <begin position="170"/>
        <end position="190"/>
    </location>
</feature>
<evidence type="ECO:0000256" key="1">
    <source>
        <dbReference type="ARBA" id="ARBA00004651"/>
    </source>
</evidence>
<feature type="transmembrane region" description="Helical" evidence="7">
    <location>
        <begin position="97"/>
        <end position="116"/>
    </location>
</feature>
<keyword evidence="3" id="KW-1003">Cell membrane</keyword>
<sequence length="205" mass="22678">MKNILHFLAQCYQNTCTLLKHADGIAALALRCYLTPIFWMAGTNKLIHFQDTVEWFGNTDWGLGLPFPYVMAALATSTEIAGAVLLALGLFTRFMSIPLIITMLVAIFSVHLPNGWQAIADPNAPFANAQVLASSEKLDKAREILMAYGNYDWLTSSGSLVILNNGVEFAVTYLIMLIALMVLGGGRYLSVDYWIQSKLKHSALW</sequence>
<keyword evidence="5 7" id="KW-1133">Transmembrane helix</keyword>
<name>A0ABU0UUU1_ACIBI</name>
<accession>A0ABU0UUU1</accession>
<evidence type="ECO:0000256" key="4">
    <source>
        <dbReference type="ARBA" id="ARBA00022692"/>
    </source>
</evidence>
<evidence type="ECO:0000256" key="3">
    <source>
        <dbReference type="ARBA" id="ARBA00022475"/>
    </source>
</evidence>
<comment type="caution">
    <text evidence="8">The sequence shown here is derived from an EMBL/GenBank/DDBJ whole genome shotgun (WGS) entry which is preliminary data.</text>
</comment>
<feature type="transmembrane region" description="Helical" evidence="7">
    <location>
        <begin position="69"/>
        <end position="90"/>
    </location>
</feature>
<dbReference type="EMBL" id="JAUTBK010000002">
    <property type="protein sequence ID" value="MDQ1208311.1"/>
    <property type="molecule type" value="Genomic_DNA"/>
</dbReference>